<evidence type="ECO:0000313" key="1">
    <source>
        <dbReference type="EMBL" id="KAK0627903.1"/>
    </source>
</evidence>
<keyword evidence="2" id="KW-1185">Reference proteome</keyword>
<gene>
    <name evidence="1" type="ORF">B0T14DRAFT_563668</name>
</gene>
<comment type="caution">
    <text evidence="1">The sequence shown here is derived from an EMBL/GenBank/DDBJ whole genome shotgun (WGS) entry which is preliminary data.</text>
</comment>
<name>A0AA39X5Z8_9PEZI</name>
<protein>
    <submittedName>
        <fullName evidence="1">Uncharacterized protein</fullName>
    </submittedName>
</protein>
<organism evidence="1 2">
    <name type="scientific">Immersiella caudata</name>
    <dbReference type="NCBI Taxonomy" id="314043"/>
    <lineage>
        <taxon>Eukaryota</taxon>
        <taxon>Fungi</taxon>
        <taxon>Dikarya</taxon>
        <taxon>Ascomycota</taxon>
        <taxon>Pezizomycotina</taxon>
        <taxon>Sordariomycetes</taxon>
        <taxon>Sordariomycetidae</taxon>
        <taxon>Sordariales</taxon>
        <taxon>Lasiosphaeriaceae</taxon>
        <taxon>Immersiella</taxon>
    </lineage>
</organism>
<accession>A0AA39X5Z8</accession>
<proteinExistence type="predicted"/>
<dbReference type="EMBL" id="JAULSU010000002">
    <property type="protein sequence ID" value="KAK0627903.1"/>
    <property type="molecule type" value="Genomic_DNA"/>
</dbReference>
<reference evidence="1" key="1">
    <citation type="submission" date="2023-06" db="EMBL/GenBank/DDBJ databases">
        <title>Genome-scale phylogeny and comparative genomics of the fungal order Sordariales.</title>
        <authorList>
            <consortium name="Lawrence Berkeley National Laboratory"/>
            <person name="Hensen N."/>
            <person name="Bonometti L."/>
            <person name="Westerberg I."/>
            <person name="Brannstrom I.O."/>
            <person name="Guillou S."/>
            <person name="Cros-Aarteil S."/>
            <person name="Calhoun S."/>
            <person name="Haridas S."/>
            <person name="Kuo A."/>
            <person name="Mondo S."/>
            <person name="Pangilinan J."/>
            <person name="Riley R."/>
            <person name="Labutti K."/>
            <person name="Andreopoulos B."/>
            <person name="Lipzen A."/>
            <person name="Chen C."/>
            <person name="Yanf M."/>
            <person name="Daum C."/>
            <person name="Ng V."/>
            <person name="Clum A."/>
            <person name="Steindorff A."/>
            <person name="Ohm R."/>
            <person name="Martin F."/>
            <person name="Silar P."/>
            <person name="Natvig D."/>
            <person name="Lalanne C."/>
            <person name="Gautier V."/>
            <person name="Ament-Velasquez S.L."/>
            <person name="Kruys A."/>
            <person name="Hutchinson M.I."/>
            <person name="Powell A.J."/>
            <person name="Barry K."/>
            <person name="Miller A.N."/>
            <person name="Grigoriev I.V."/>
            <person name="Debuchy R."/>
            <person name="Gladieux P."/>
            <person name="Thoren M.H."/>
            <person name="Johannesson H."/>
        </authorList>
    </citation>
    <scope>NUCLEOTIDE SEQUENCE</scope>
    <source>
        <strain evidence="1">CBS 606.72</strain>
    </source>
</reference>
<sequence>MTHWAPKYYAQTTSTGTVVVIHIINTDVGTTRISTIAKNVPPGFVPPPTNFGGTRTATATYTRHGREQTTGVTYPTPFLKLPDAYTVSGDYDLGSPSATSQSLRCVRKANQAYNIPVNWQPAWNPNHPTWNLTQMDYDPTDELGWSYSYLETSNYTSLYNIQELIDVIPDDNPNMPHSVVKACVPDLVPQPYAIEANPNWKVVGSKSVRYEGTTPTLGARAMDEVD</sequence>
<evidence type="ECO:0000313" key="2">
    <source>
        <dbReference type="Proteomes" id="UP001175000"/>
    </source>
</evidence>
<dbReference type="AlphaFoldDB" id="A0AA39X5Z8"/>
<dbReference type="Proteomes" id="UP001175000">
    <property type="component" value="Unassembled WGS sequence"/>
</dbReference>